<evidence type="ECO:0000259" key="2">
    <source>
        <dbReference type="Pfam" id="PF01557"/>
    </source>
</evidence>
<organism evidence="3 4">
    <name type="scientific">Agrococcus citreus</name>
    <dbReference type="NCBI Taxonomy" id="84643"/>
    <lineage>
        <taxon>Bacteria</taxon>
        <taxon>Bacillati</taxon>
        <taxon>Actinomycetota</taxon>
        <taxon>Actinomycetes</taxon>
        <taxon>Micrococcales</taxon>
        <taxon>Microbacteriaceae</taxon>
        <taxon>Agrococcus</taxon>
    </lineage>
</organism>
<dbReference type="GO" id="GO:0016787">
    <property type="term" value="F:hydrolase activity"/>
    <property type="evidence" value="ECO:0007669"/>
    <property type="project" value="UniProtKB-KW"/>
</dbReference>
<dbReference type="PANTHER" id="PTHR11820:SF112">
    <property type="entry name" value="FUMARYLACETOACETATE HYDROLASE FAMILY PROTEIN (AFU_ORTHOLOGUE AFUA_1G02370)-RELATED"/>
    <property type="match status" value="1"/>
</dbReference>
<evidence type="ECO:0000313" key="3">
    <source>
        <dbReference type="EMBL" id="GAA1422748.1"/>
    </source>
</evidence>
<gene>
    <name evidence="3" type="ORF">GCM10009640_15990</name>
</gene>
<dbReference type="Proteomes" id="UP001501266">
    <property type="component" value="Unassembled WGS sequence"/>
</dbReference>
<dbReference type="Pfam" id="PF01557">
    <property type="entry name" value="FAA_hydrolase"/>
    <property type="match status" value="1"/>
</dbReference>
<dbReference type="EMBL" id="BAAAKK010000004">
    <property type="protein sequence ID" value="GAA1422748.1"/>
    <property type="molecule type" value="Genomic_DNA"/>
</dbReference>
<dbReference type="PANTHER" id="PTHR11820">
    <property type="entry name" value="ACYLPYRUVASE"/>
    <property type="match status" value="1"/>
</dbReference>
<keyword evidence="3" id="KW-0378">Hydrolase</keyword>
<reference evidence="3 4" key="1">
    <citation type="journal article" date="2019" name="Int. J. Syst. Evol. Microbiol.">
        <title>The Global Catalogue of Microorganisms (GCM) 10K type strain sequencing project: providing services to taxonomists for standard genome sequencing and annotation.</title>
        <authorList>
            <consortium name="The Broad Institute Genomics Platform"/>
            <consortium name="The Broad Institute Genome Sequencing Center for Infectious Disease"/>
            <person name="Wu L."/>
            <person name="Ma J."/>
        </authorList>
    </citation>
    <scope>NUCLEOTIDE SEQUENCE [LARGE SCALE GENOMIC DNA]</scope>
    <source>
        <strain evidence="3 4">JCM 12398</strain>
    </source>
</reference>
<protein>
    <submittedName>
        <fullName evidence="3">Fumarylacetoacetate hydrolase family protein</fullName>
    </submittedName>
</protein>
<dbReference type="InterPro" id="IPR011234">
    <property type="entry name" value="Fumarylacetoacetase-like_C"/>
</dbReference>
<proteinExistence type="predicted"/>
<dbReference type="RefSeq" id="WP_343919431.1">
    <property type="nucleotide sequence ID" value="NZ_BAAAKK010000004.1"/>
</dbReference>
<comment type="caution">
    <text evidence="3">The sequence shown here is derived from an EMBL/GenBank/DDBJ whole genome shotgun (WGS) entry which is preliminary data.</text>
</comment>
<dbReference type="SUPFAM" id="SSF56529">
    <property type="entry name" value="FAH"/>
    <property type="match status" value="1"/>
</dbReference>
<dbReference type="InterPro" id="IPR036663">
    <property type="entry name" value="Fumarylacetoacetase_C_sf"/>
</dbReference>
<evidence type="ECO:0000256" key="1">
    <source>
        <dbReference type="ARBA" id="ARBA00022723"/>
    </source>
</evidence>
<keyword evidence="4" id="KW-1185">Reference proteome</keyword>
<name>A0ABN1YU84_9MICO</name>
<evidence type="ECO:0000313" key="4">
    <source>
        <dbReference type="Proteomes" id="UP001501266"/>
    </source>
</evidence>
<sequence>MLQRVQTTDGRDLLVRCEGDALVVLGPWDAGRVLDAVPDASGERLDPGATTPLPFLRDGAKILCVGLNYRPHIEEMGREAPEFPTLFAKFVDSFVGPADDIVRPADVDQLDWEGEIGVVIGAEVRAASVDDAADASLGAVALNDVTSRGHQYRTTQWLQGKALDSLSPIGSTVAPLHDDLTIETRVDGETVQHGSLDELVFGVADLIAYCSSIVRLRPGDIIATGTPGGVGHGMRPSRHLQPGQLLETELGGVETLRNRVR</sequence>
<feature type="domain" description="Fumarylacetoacetase-like C-terminal" evidence="2">
    <location>
        <begin position="61"/>
        <end position="261"/>
    </location>
</feature>
<accession>A0ABN1YU84</accession>
<dbReference type="Gene3D" id="3.90.850.10">
    <property type="entry name" value="Fumarylacetoacetase-like, C-terminal domain"/>
    <property type="match status" value="1"/>
</dbReference>
<keyword evidence="1" id="KW-0479">Metal-binding</keyword>